<keyword evidence="2 5" id="KW-0812">Transmembrane</keyword>
<feature type="transmembrane region" description="Helical" evidence="5">
    <location>
        <begin position="382"/>
        <end position="405"/>
    </location>
</feature>
<reference evidence="7 8" key="1">
    <citation type="journal article" date="2016" name="Mol. Biol. Evol.">
        <title>Comparative Genomics of Early-Diverging Mushroom-Forming Fungi Provides Insights into the Origins of Lignocellulose Decay Capabilities.</title>
        <authorList>
            <person name="Nagy L.G."/>
            <person name="Riley R."/>
            <person name="Tritt A."/>
            <person name="Adam C."/>
            <person name="Daum C."/>
            <person name="Floudas D."/>
            <person name="Sun H."/>
            <person name="Yadav J.S."/>
            <person name="Pangilinan J."/>
            <person name="Larsson K.H."/>
            <person name="Matsuura K."/>
            <person name="Barry K."/>
            <person name="Labutti K."/>
            <person name="Kuo R."/>
            <person name="Ohm R.A."/>
            <person name="Bhattacharya S.S."/>
            <person name="Shirouzu T."/>
            <person name="Yoshinaga Y."/>
            <person name="Martin F.M."/>
            <person name="Grigoriev I.V."/>
            <person name="Hibbett D.S."/>
        </authorList>
    </citation>
    <scope>NUCLEOTIDE SEQUENCE [LARGE SCALE GENOMIC DNA]</scope>
    <source>
        <strain evidence="7 8">TUFC12733</strain>
    </source>
</reference>
<evidence type="ECO:0000259" key="6">
    <source>
        <dbReference type="PROSITE" id="PS50850"/>
    </source>
</evidence>
<evidence type="ECO:0000313" key="7">
    <source>
        <dbReference type="EMBL" id="KZO96086.1"/>
    </source>
</evidence>
<name>A0A167LW09_CALVF</name>
<evidence type="ECO:0000256" key="3">
    <source>
        <dbReference type="ARBA" id="ARBA00022989"/>
    </source>
</evidence>
<evidence type="ECO:0000256" key="5">
    <source>
        <dbReference type="SAM" id="Phobius"/>
    </source>
</evidence>
<organism evidence="7 8">
    <name type="scientific">Calocera viscosa (strain TUFC12733)</name>
    <dbReference type="NCBI Taxonomy" id="1330018"/>
    <lineage>
        <taxon>Eukaryota</taxon>
        <taxon>Fungi</taxon>
        <taxon>Dikarya</taxon>
        <taxon>Basidiomycota</taxon>
        <taxon>Agaricomycotina</taxon>
        <taxon>Dacrymycetes</taxon>
        <taxon>Dacrymycetales</taxon>
        <taxon>Dacrymycetaceae</taxon>
        <taxon>Calocera</taxon>
    </lineage>
</organism>
<feature type="transmembrane region" description="Helical" evidence="5">
    <location>
        <begin position="74"/>
        <end position="94"/>
    </location>
</feature>
<dbReference type="AlphaFoldDB" id="A0A167LW09"/>
<dbReference type="Gene3D" id="1.20.1250.20">
    <property type="entry name" value="MFS general substrate transporter like domains"/>
    <property type="match status" value="1"/>
</dbReference>
<dbReference type="GO" id="GO:0022857">
    <property type="term" value="F:transmembrane transporter activity"/>
    <property type="evidence" value="ECO:0007669"/>
    <property type="project" value="InterPro"/>
</dbReference>
<feature type="transmembrane region" description="Helical" evidence="5">
    <location>
        <begin position="205"/>
        <end position="225"/>
    </location>
</feature>
<evidence type="ECO:0000313" key="8">
    <source>
        <dbReference type="Proteomes" id="UP000076738"/>
    </source>
</evidence>
<keyword evidence="3 5" id="KW-1133">Transmembrane helix</keyword>
<feature type="transmembrane region" description="Helical" evidence="5">
    <location>
        <begin position="517"/>
        <end position="541"/>
    </location>
</feature>
<dbReference type="Pfam" id="PF07690">
    <property type="entry name" value="MFS_1"/>
    <property type="match status" value="1"/>
</dbReference>
<evidence type="ECO:0000256" key="1">
    <source>
        <dbReference type="ARBA" id="ARBA00004141"/>
    </source>
</evidence>
<feature type="transmembrane region" description="Helical" evidence="5">
    <location>
        <begin position="114"/>
        <end position="134"/>
    </location>
</feature>
<dbReference type="STRING" id="1330018.A0A167LW09"/>
<sequence length="559" mass="61377">MPLGILEDYKLAHVPGTSLINELDPLKQASAELGEAQSSKLKMGTGRNSHIILIPQPSDDPNDPLNWPRWKKELLFWPMIFATGLVGAIGPLLTPGFVQIAEQFDVSVDRISSSVNGALIVAIGVAMFPMATIAQKYGRRPVFLFAAVAEFATSIWAALSQDLNSLTAARVLQGVGMAPLEGLVTATIGELSGDIFFVHERGFRLALWVFSLSAGIAVAPIANGALIQHIGWQWCFWIIAILFGISLVFMILTFPETSYKREAPPPAAMLAEPESDDAEKRDIRELEVSSTDELPAPTLSRSAAARTYAPRRTWLQDLRIFTGSYDDLPWWKTMLRPLPFFLSPVVIWGTLAYGFTTAWLVVLSVTESLIFSLPPYYFDSQSVGLVSIGSLITGILGVLISGPFCDWCATGMSKLNGGVYEPEFRMLLVIPMLVLEVIGYVVWGAIQNQGGPWIGPVVLFAIINFGQALGMTGIVTYVVDAHRGHVPEAFAVIKFITNMLTFACTYFVNSWVETQGIFNTLATLSGLTAVCLVGTLPMYIYGKRVRSWIHRHPKLFLRE</sequence>
<evidence type="ECO:0000256" key="2">
    <source>
        <dbReference type="ARBA" id="ARBA00022692"/>
    </source>
</evidence>
<comment type="subcellular location">
    <subcellularLocation>
        <location evidence="1">Membrane</location>
        <topology evidence="1">Multi-pass membrane protein</topology>
    </subcellularLocation>
</comment>
<feature type="transmembrane region" description="Helical" evidence="5">
    <location>
        <begin position="491"/>
        <end position="511"/>
    </location>
</feature>
<dbReference type="PROSITE" id="PS50850">
    <property type="entry name" value="MFS"/>
    <property type="match status" value="1"/>
</dbReference>
<feature type="domain" description="Major facilitator superfamily (MFS) profile" evidence="6">
    <location>
        <begin position="75"/>
        <end position="546"/>
    </location>
</feature>
<keyword evidence="8" id="KW-1185">Reference proteome</keyword>
<protein>
    <submittedName>
        <fullName evidence="7">MFS general substrate transporter</fullName>
    </submittedName>
</protein>
<evidence type="ECO:0000256" key="4">
    <source>
        <dbReference type="ARBA" id="ARBA00023136"/>
    </source>
</evidence>
<dbReference type="Proteomes" id="UP000076738">
    <property type="component" value="Unassembled WGS sequence"/>
</dbReference>
<feature type="transmembrane region" description="Helical" evidence="5">
    <location>
        <begin position="426"/>
        <end position="446"/>
    </location>
</feature>
<keyword evidence="4 5" id="KW-0472">Membrane</keyword>
<feature type="transmembrane region" description="Helical" evidence="5">
    <location>
        <begin position="458"/>
        <end position="479"/>
    </location>
</feature>
<dbReference type="EMBL" id="KV417286">
    <property type="protein sequence ID" value="KZO96086.1"/>
    <property type="molecule type" value="Genomic_DNA"/>
</dbReference>
<dbReference type="GO" id="GO:0005886">
    <property type="term" value="C:plasma membrane"/>
    <property type="evidence" value="ECO:0007669"/>
    <property type="project" value="TreeGrafter"/>
</dbReference>
<gene>
    <name evidence="7" type="ORF">CALVIDRAFT_564353</name>
</gene>
<dbReference type="InterPro" id="IPR020846">
    <property type="entry name" value="MFS_dom"/>
</dbReference>
<dbReference type="PANTHER" id="PTHR23502:SF20">
    <property type="entry name" value="TRANSPORTER, PUTATIVE (AFU_ORTHOLOGUE AFUA_6G13880)-RELATED"/>
    <property type="match status" value="1"/>
</dbReference>
<feature type="transmembrane region" description="Helical" evidence="5">
    <location>
        <begin position="141"/>
        <end position="159"/>
    </location>
</feature>
<proteinExistence type="predicted"/>
<accession>A0A167LW09</accession>
<dbReference type="OrthoDB" id="5215911at2759"/>
<feature type="transmembrane region" description="Helical" evidence="5">
    <location>
        <begin position="231"/>
        <end position="252"/>
    </location>
</feature>
<feature type="transmembrane region" description="Helical" evidence="5">
    <location>
        <begin position="340"/>
        <end position="362"/>
    </location>
</feature>
<dbReference type="InterPro" id="IPR011701">
    <property type="entry name" value="MFS"/>
</dbReference>
<dbReference type="PANTHER" id="PTHR23502">
    <property type="entry name" value="MAJOR FACILITATOR SUPERFAMILY"/>
    <property type="match status" value="1"/>
</dbReference>
<dbReference type="InterPro" id="IPR036259">
    <property type="entry name" value="MFS_trans_sf"/>
</dbReference>
<dbReference type="SUPFAM" id="SSF103473">
    <property type="entry name" value="MFS general substrate transporter"/>
    <property type="match status" value="1"/>
</dbReference>